<feature type="transmembrane region" description="Helical" evidence="9">
    <location>
        <begin position="196"/>
        <end position="220"/>
    </location>
</feature>
<keyword evidence="8 9" id="KW-0472">Membrane</keyword>
<comment type="caution">
    <text evidence="12">The sequence shown here is derived from an EMBL/GenBank/DDBJ whole genome shotgun (WGS) entry which is preliminary data.</text>
</comment>
<dbReference type="NCBIfam" id="TIGR00966">
    <property type="entry name" value="transloc_SecF"/>
    <property type="match status" value="1"/>
</dbReference>
<evidence type="ECO:0000256" key="9">
    <source>
        <dbReference type="HAMAP-Rule" id="MF_01464"/>
    </source>
</evidence>
<dbReference type="PANTHER" id="PTHR30081:SF8">
    <property type="entry name" value="PROTEIN TRANSLOCASE SUBUNIT SECF"/>
    <property type="match status" value="1"/>
</dbReference>
<dbReference type="PANTHER" id="PTHR30081">
    <property type="entry name" value="PROTEIN-EXPORT MEMBRANE PROTEIN SEC"/>
    <property type="match status" value="1"/>
</dbReference>
<feature type="region of interest" description="Disordered" evidence="10">
    <location>
        <begin position="307"/>
        <end position="334"/>
    </location>
</feature>
<feature type="transmembrane region" description="Helical" evidence="9">
    <location>
        <begin position="169"/>
        <end position="190"/>
    </location>
</feature>
<feature type="compositionally biased region" description="Low complexity" evidence="10">
    <location>
        <begin position="307"/>
        <end position="319"/>
    </location>
</feature>
<feature type="transmembrane region" description="Helical" evidence="9">
    <location>
        <begin position="276"/>
        <end position="300"/>
    </location>
</feature>
<comment type="subunit">
    <text evidence="9">Forms a complex with SecD. Part of the essential Sec protein translocation apparatus which comprises SecA, SecYEG and auxiliary proteins SecDF-YajC and YidC.</text>
</comment>
<keyword evidence="7 9" id="KW-0811">Translocation</keyword>
<proteinExistence type="inferred from homology"/>
<comment type="function">
    <text evidence="9">Part of the Sec protein translocase complex. Interacts with the SecYEG preprotein conducting channel. SecDF uses the proton motive force (PMF) to complete protein translocation after the ATP-dependent function of SecA.</text>
</comment>
<evidence type="ECO:0000256" key="3">
    <source>
        <dbReference type="ARBA" id="ARBA00022475"/>
    </source>
</evidence>
<keyword evidence="3 9" id="KW-1003">Cell membrane</keyword>
<accession>A0ABT1LD25</accession>
<evidence type="ECO:0000256" key="4">
    <source>
        <dbReference type="ARBA" id="ARBA00022692"/>
    </source>
</evidence>
<dbReference type="Proteomes" id="UP001205890">
    <property type="component" value="Unassembled WGS sequence"/>
</dbReference>
<sequence>MKLLRIVPDNTKFGFMRFRRVSFPFSAFLSLGAVLCFFFVSMNFGIDFTGGTLIEMQARAGKVDIAAVREAATDLAHGEIEVQEFGEKGEVSIRFGLQPGNTQQERERAQQAAMERFKATFDKDYEFRRVEVVGPRVSGELVQTGTIGVVLSILAVLVYLWFRFEWEFAVAAVIATMHDLVLTIGFFAVTQLEFNMTSIAAILTIVGYSLNDTVVVFDRIRELLRKYKRMPTDELLDLSINSTLSRTVMTSVTTMLALLALVLFGGQVIASFSYAMMFGVVIGTYSSIFIAAPVLIYLGLKVGHEAPASDAAPAPAKPARTARRAGGPSEKPAQ</sequence>
<dbReference type="InterPro" id="IPR048634">
    <property type="entry name" value="SecD_SecF_C"/>
</dbReference>
<dbReference type="Gene3D" id="1.20.1640.10">
    <property type="entry name" value="Multidrug efflux transporter AcrB transmembrane domain"/>
    <property type="match status" value="1"/>
</dbReference>
<dbReference type="EMBL" id="JANCLU010000011">
    <property type="protein sequence ID" value="MCP8939339.1"/>
    <property type="molecule type" value="Genomic_DNA"/>
</dbReference>
<reference evidence="12 13" key="1">
    <citation type="submission" date="2022-07" db="EMBL/GenBank/DDBJ databases">
        <authorList>
            <person name="Li W.-J."/>
            <person name="Deng Q.-Q."/>
        </authorList>
    </citation>
    <scope>NUCLEOTIDE SEQUENCE [LARGE SCALE GENOMIC DNA]</scope>
    <source>
        <strain evidence="12 13">SYSU M60028</strain>
    </source>
</reference>
<evidence type="ECO:0000256" key="2">
    <source>
        <dbReference type="ARBA" id="ARBA00022448"/>
    </source>
</evidence>
<comment type="similarity">
    <text evidence="9">Belongs to the SecD/SecF family. SecF subfamily.</text>
</comment>
<evidence type="ECO:0000313" key="12">
    <source>
        <dbReference type="EMBL" id="MCP8939339.1"/>
    </source>
</evidence>
<dbReference type="InterPro" id="IPR022645">
    <property type="entry name" value="SecD/SecF_bac"/>
</dbReference>
<evidence type="ECO:0000256" key="6">
    <source>
        <dbReference type="ARBA" id="ARBA00022989"/>
    </source>
</evidence>
<dbReference type="InterPro" id="IPR022646">
    <property type="entry name" value="SecD/SecF_CS"/>
</dbReference>
<feature type="domain" description="Protein export membrane protein SecD/SecF C-terminal" evidence="11">
    <location>
        <begin position="118"/>
        <end position="299"/>
    </location>
</feature>
<feature type="transmembrane region" description="Helical" evidence="9">
    <location>
        <begin position="141"/>
        <end position="162"/>
    </location>
</feature>
<dbReference type="PRINTS" id="PR01755">
    <property type="entry name" value="SECFTRNLCASE"/>
</dbReference>
<comment type="subcellular location">
    <subcellularLocation>
        <location evidence="1 9">Cell membrane</location>
        <topology evidence="1 9">Multi-pass membrane protein</topology>
    </subcellularLocation>
</comment>
<evidence type="ECO:0000256" key="7">
    <source>
        <dbReference type="ARBA" id="ARBA00023010"/>
    </source>
</evidence>
<protein>
    <recommendedName>
        <fullName evidence="9">Protein-export membrane protein SecF</fullName>
    </recommendedName>
</protein>
<evidence type="ECO:0000256" key="10">
    <source>
        <dbReference type="SAM" id="MobiDB-lite"/>
    </source>
</evidence>
<organism evidence="12 13">
    <name type="scientific">Alsobacter ponti</name>
    <dbReference type="NCBI Taxonomy" id="2962936"/>
    <lineage>
        <taxon>Bacteria</taxon>
        <taxon>Pseudomonadati</taxon>
        <taxon>Pseudomonadota</taxon>
        <taxon>Alphaproteobacteria</taxon>
        <taxon>Hyphomicrobiales</taxon>
        <taxon>Alsobacteraceae</taxon>
        <taxon>Alsobacter</taxon>
    </lineage>
</organism>
<feature type="transmembrane region" description="Helical" evidence="9">
    <location>
        <begin position="21"/>
        <end position="46"/>
    </location>
</feature>
<dbReference type="RefSeq" id="WP_254742634.1">
    <property type="nucleotide sequence ID" value="NZ_JANCLU010000011.1"/>
</dbReference>
<dbReference type="InterPro" id="IPR055344">
    <property type="entry name" value="SecD_SecF_C_bact"/>
</dbReference>
<keyword evidence="13" id="KW-1185">Reference proteome</keyword>
<evidence type="ECO:0000256" key="5">
    <source>
        <dbReference type="ARBA" id="ARBA00022927"/>
    </source>
</evidence>
<feature type="transmembrane region" description="Helical" evidence="9">
    <location>
        <begin position="248"/>
        <end position="270"/>
    </location>
</feature>
<dbReference type="SUPFAM" id="SSF82866">
    <property type="entry name" value="Multidrug efflux transporter AcrB transmembrane domain"/>
    <property type="match status" value="1"/>
</dbReference>
<keyword evidence="5 9" id="KW-0653">Protein transport</keyword>
<dbReference type="InterPro" id="IPR022813">
    <property type="entry name" value="SecD/SecF_arch_bac"/>
</dbReference>
<gene>
    <name evidence="9 12" type="primary">secF</name>
    <name evidence="12" type="ORF">NK718_12500</name>
</gene>
<evidence type="ECO:0000256" key="8">
    <source>
        <dbReference type="ARBA" id="ARBA00023136"/>
    </source>
</evidence>
<keyword evidence="4 9" id="KW-0812">Transmembrane</keyword>
<keyword evidence="2 9" id="KW-0813">Transport</keyword>
<evidence type="ECO:0000259" key="11">
    <source>
        <dbReference type="Pfam" id="PF02355"/>
    </source>
</evidence>
<dbReference type="HAMAP" id="MF_01464_B">
    <property type="entry name" value="SecF_B"/>
    <property type="match status" value="1"/>
</dbReference>
<evidence type="ECO:0000256" key="1">
    <source>
        <dbReference type="ARBA" id="ARBA00004651"/>
    </source>
</evidence>
<dbReference type="InterPro" id="IPR005665">
    <property type="entry name" value="SecF_bac"/>
</dbReference>
<dbReference type="NCBIfam" id="TIGR00916">
    <property type="entry name" value="2A0604s01"/>
    <property type="match status" value="1"/>
</dbReference>
<keyword evidence="6 9" id="KW-1133">Transmembrane helix</keyword>
<dbReference type="Pfam" id="PF07549">
    <property type="entry name" value="Sec_GG"/>
    <property type="match status" value="1"/>
</dbReference>
<dbReference type="Pfam" id="PF02355">
    <property type="entry name" value="SecD_SecF_C"/>
    <property type="match status" value="1"/>
</dbReference>
<evidence type="ECO:0000313" key="13">
    <source>
        <dbReference type="Proteomes" id="UP001205890"/>
    </source>
</evidence>
<name>A0ABT1LD25_9HYPH</name>